<comment type="caution">
    <text evidence="2">The sequence shown here is derived from an EMBL/GenBank/DDBJ whole genome shotgun (WGS) entry which is preliminary data.</text>
</comment>
<keyword evidence="3" id="KW-1185">Reference proteome</keyword>
<evidence type="ECO:0000313" key="3">
    <source>
        <dbReference type="Proteomes" id="UP000499080"/>
    </source>
</evidence>
<feature type="signal peptide" evidence="1">
    <location>
        <begin position="1"/>
        <end position="18"/>
    </location>
</feature>
<feature type="chain" id="PRO_5021224625" description="CRISP/Allergen/PR-1" evidence="1">
    <location>
        <begin position="19"/>
        <end position="103"/>
    </location>
</feature>
<sequence>MLPLIIVASFFLLGWASTEDCPYDRLSTQHTFCRKPNLSCNIHHSGVRKRHIEEILKVHNLYRSGVAQGKESRALGGSLPKASNMMQMVRYLNTYCLSSQLIL</sequence>
<dbReference type="SUPFAM" id="SSF55797">
    <property type="entry name" value="PR-1-like"/>
    <property type="match status" value="1"/>
</dbReference>
<organism evidence="2 3">
    <name type="scientific">Araneus ventricosus</name>
    <name type="common">Orbweaver spider</name>
    <name type="synonym">Epeira ventricosa</name>
    <dbReference type="NCBI Taxonomy" id="182803"/>
    <lineage>
        <taxon>Eukaryota</taxon>
        <taxon>Metazoa</taxon>
        <taxon>Ecdysozoa</taxon>
        <taxon>Arthropoda</taxon>
        <taxon>Chelicerata</taxon>
        <taxon>Arachnida</taxon>
        <taxon>Araneae</taxon>
        <taxon>Araneomorphae</taxon>
        <taxon>Entelegynae</taxon>
        <taxon>Araneoidea</taxon>
        <taxon>Araneidae</taxon>
        <taxon>Araneus</taxon>
    </lineage>
</organism>
<accession>A0A4Y2K2Q9</accession>
<dbReference type="Gene3D" id="3.40.33.10">
    <property type="entry name" value="CAP"/>
    <property type="match status" value="1"/>
</dbReference>
<name>A0A4Y2K2Q9_ARAVE</name>
<keyword evidence="1" id="KW-0732">Signal</keyword>
<protein>
    <recommendedName>
        <fullName evidence="4">CRISP/Allergen/PR-1</fullName>
    </recommendedName>
</protein>
<evidence type="ECO:0000313" key="2">
    <source>
        <dbReference type="EMBL" id="GBM96457.1"/>
    </source>
</evidence>
<dbReference type="AlphaFoldDB" id="A0A4Y2K2Q9"/>
<reference evidence="2 3" key="1">
    <citation type="journal article" date="2019" name="Sci. Rep.">
        <title>Orb-weaving spider Araneus ventricosus genome elucidates the spidroin gene catalogue.</title>
        <authorList>
            <person name="Kono N."/>
            <person name="Nakamura H."/>
            <person name="Ohtoshi R."/>
            <person name="Moran D.A.P."/>
            <person name="Shinohara A."/>
            <person name="Yoshida Y."/>
            <person name="Fujiwara M."/>
            <person name="Mori M."/>
            <person name="Tomita M."/>
            <person name="Arakawa K."/>
        </authorList>
    </citation>
    <scope>NUCLEOTIDE SEQUENCE [LARGE SCALE GENOMIC DNA]</scope>
</reference>
<dbReference type="InterPro" id="IPR035940">
    <property type="entry name" value="CAP_sf"/>
</dbReference>
<gene>
    <name evidence="2" type="ORF">AVEN_150022_1</name>
</gene>
<dbReference type="Proteomes" id="UP000499080">
    <property type="component" value="Unassembled WGS sequence"/>
</dbReference>
<dbReference type="EMBL" id="BGPR01004144">
    <property type="protein sequence ID" value="GBM96457.1"/>
    <property type="molecule type" value="Genomic_DNA"/>
</dbReference>
<proteinExistence type="predicted"/>
<evidence type="ECO:0008006" key="4">
    <source>
        <dbReference type="Google" id="ProtNLM"/>
    </source>
</evidence>
<evidence type="ECO:0000256" key="1">
    <source>
        <dbReference type="SAM" id="SignalP"/>
    </source>
</evidence>